<accession>A0A327QZP5</accession>
<organism evidence="1 2">
    <name type="scientific">Arenibacter echinorum</name>
    <dbReference type="NCBI Taxonomy" id="440515"/>
    <lineage>
        <taxon>Bacteria</taxon>
        <taxon>Pseudomonadati</taxon>
        <taxon>Bacteroidota</taxon>
        <taxon>Flavobacteriia</taxon>
        <taxon>Flavobacteriales</taxon>
        <taxon>Flavobacteriaceae</taxon>
        <taxon>Arenibacter</taxon>
    </lineage>
</organism>
<reference evidence="1 2" key="1">
    <citation type="submission" date="2018-06" db="EMBL/GenBank/DDBJ databases">
        <title>Genomic Encyclopedia of Archaeal and Bacterial Type Strains, Phase II (KMG-II): from individual species to whole genera.</title>
        <authorList>
            <person name="Goeker M."/>
        </authorList>
    </citation>
    <scope>NUCLEOTIDE SEQUENCE [LARGE SCALE GENOMIC DNA]</scope>
    <source>
        <strain evidence="1 2">DSM 23522</strain>
    </source>
</reference>
<evidence type="ECO:0000313" key="2">
    <source>
        <dbReference type="Proteomes" id="UP000249696"/>
    </source>
</evidence>
<evidence type="ECO:0008006" key="3">
    <source>
        <dbReference type="Google" id="ProtNLM"/>
    </source>
</evidence>
<dbReference type="Gene3D" id="2.40.160.60">
    <property type="entry name" value="Outer membrane protein transport protein (OMPP1/FadL/TodX)"/>
    <property type="match status" value="1"/>
</dbReference>
<protein>
    <recommendedName>
        <fullName evidence="3">Outer membrane protein with beta-barrel domain</fullName>
    </recommendedName>
</protein>
<sequence length="184" mass="20348">MTKIKLNRFFLTLSMAIGVFVFSERAFSQTTDIAVVDSTSKTENRLKFGLGFGLSFVGGTNISLAPNLIYEVSHKVSLGGGIQGSYTSIKDLQSTTTFGANIITQYRPIRQLTTLLEFAQLKVNTKTETPTGKVTDDYWDSALFVGLGWNINEKISVGAKYNLLYKEDESVYTSPVLPFVNITF</sequence>
<dbReference type="AlphaFoldDB" id="A0A327QZP5"/>
<gene>
    <name evidence="1" type="ORF">LV92_03342</name>
</gene>
<keyword evidence="2" id="KW-1185">Reference proteome</keyword>
<comment type="caution">
    <text evidence="1">The sequence shown here is derived from an EMBL/GenBank/DDBJ whole genome shotgun (WGS) entry which is preliminary data.</text>
</comment>
<dbReference type="OrthoDB" id="1148680at2"/>
<proteinExistence type="predicted"/>
<dbReference type="Proteomes" id="UP000249696">
    <property type="component" value="Unassembled WGS sequence"/>
</dbReference>
<dbReference type="RefSeq" id="WP_111624703.1">
    <property type="nucleotide sequence ID" value="NZ_QLLN01000006.1"/>
</dbReference>
<dbReference type="EMBL" id="QLLN01000006">
    <property type="protein sequence ID" value="RAJ09124.1"/>
    <property type="molecule type" value="Genomic_DNA"/>
</dbReference>
<dbReference type="SUPFAM" id="SSF56935">
    <property type="entry name" value="Porins"/>
    <property type="match status" value="1"/>
</dbReference>
<evidence type="ECO:0000313" key="1">
    <source>
        <dbReference type="EMBL" id="RAJ09124.1"/>
    </source>
</evidence>
<name>A0A327QZP5_9FLAO</name>